<gene>
    <name evidence="1" type="ORF">MEQU1_003340</name>
</gene>
<dbReference type="EMBL" id="CP119906">
    <property type="protein sequence ID" value="WFD24637.1"/>
    <property type="molecule type" value="Genomic_DNA"/>
</dbReference>
<evidence type="ECO:0008006" key="3">
    <source>
        <dbReference type="Google" id="ProtNLM"/>
    </source>
</evidence>
<organism evidence="1 2">
    <name type="scientific">Malassezia equina</name>
    <dbReference type="NCBI Taxonomy" id="1381935"/>
    <lineage>
        <taxon>Eukaryota</taxon>
        <taxon>Fungi</taxon>
        <taxon>Dikarya</taxon>
        <taxon>Basidiomycota</taxon>
        <taxon>Ustilaginomycotina</taxon>
        <taxon>Malasseziomycetes</taxon>
        <taxon>Malasseziales</taxon>
        <taxon>Malasseziaceae</taxon>
        <taxon>Malassezia</taxon>
    </lineage>
</organism>
<dbReference type="InterPro" id="IPR052769">
    <property type="entry name" value="TPR_domain_protein"/>
</dbReference>
<evidence type="ECO:0000313" key="1">
    <source>
        <dbReference type="EMBL" id="WFD24637.1"/>
    </source>
</evidence>
<protein>
    <recommendedName>
        <fullName evidence="3">Tetratricopeptide repeat protein 1</fullName>
    </recommendedName>
</protein>
<dbReference type="Gene3D" id="1.25.40.10">
    <property type="entry name" value="Tetratricopeptide repeat domain"/>
    <property type="match status" value="1"/>
</dbReference>
<dbReference type="AlphaFoldDB" id="A0AAF0J0D9"/>
<sequence length="189" mass="21433">MVQVWDVHESADPLGPRVEEAFTLKDSGNEVFAKGQYAEAINRYQDALVRLPPRIQDDQDRPANSVTVDEHMLQGQVVELRVKIYANLAACHLKLENYEDAIKTSSEDYQRLDELSKEGRVPASYRQDLYAALTRLPPLIDAAAQKEKDEMMDKLKTMGNKVLGYFGLSTDNFQFQQQEGGGYSVNFKQ</sequence>
<evidence type="ECO:0000313" key="2">
    <source>
        <dbReference type="Proteomes" id="UP001214415"/>
    </source>
</evidence>
<dbReference type="SUPFAM" id="SSF48452">
    <property type="entry name" value="TPR-like"/>
    <property type="match status" value="1"/>
</dbReference>
<accession>A0AAF0J0D9</accession>
<dbReference type="PANTHER" id="PTHR46014:SF1">
    <property type="entry name" value="TETRATRICOPEPTIDE REPEAT PROTEIN 1"/>
    <property type="match status" value="1"/>
</dbReference>
<dbReference type="Proteomes" id="UP001214415">
    <property type="component" value="Chromosome 7"/>
</dbReference>
<proteinExistence type="predicted"/>
<dbReference type="PANTHER" id="PTHR46014">
    <property type="entry name" value="TETRATRICOPEPTIDE REPEAT PROTEIN 1"/>
    <property type="match status" value="1"/>
</dbReference>
<reference evidence="1" key="1">
    <citation type="submission" date="2023-03" db="EMBL/GenBank/DDBJ databases">
        <title>Mating type loci evolution in Malassezia.</title>
        <authorList>
            <person name="Coelho M.A."/>
        </authorList>
    </citation>
    <scope>NUCLEOTIDE SEQUENCE</scope>
    <source>
        <strain evidence="1">CBS 12830</strain>
    </source>
</reference>
<keyword evidence="2" id="KW-1185">Reference proteome</keyword>
<dbReference type="InterPro" id="IPR011990">
    <property type="entry name" value="TPR-like_helical_dom_sf"/>
</dbReference>
<name>A0AAF0J0D9_9BASI</name>